<dbReference type="PANTHER" id="PTHR30532:SF28">
    <property type="entry name" value="PETROBACTIN-BINDING PROTEIN YCLQ"/>
    <property type="match status" value="1"/>
</dbReference>
<feature type="domain" description="Fe/B12 periplasmic-binding" evidence="6">
    <location>
        <begin position="66"/>
        <end position="336"/>
    </location>
</feature>
<evidence type="ECO:0000256" key="5">
    <source>
        <dbReference type="SAM" id="SignalP"/>
    </source>
</evidence>
<dbReference type="PROSITE" id="PS50983">
    <property type="entry name" value="FE_B12_PBP"/>
    <property type="match status" value="1"/>
</dbReference>
<evidence type="ECO:0000259" key="6">
    <source>
        <dbReference type="PROSITE" id="PS50983"/>
    </source>
</evidence>
<comment type="similarity">
    <text evidence="2">Belongs to the bacterial solute-binding protein 8 family.</text>
</comment>
<dbReference type="Proteomes" id="UP000005413">
    <property type="component" value="Unassembled WGS sequence"/>
</dbReference>
<dbReference type="InterPro" id="IPR051313">
    <property type="entry name" value="Bact_iron-sidero_bind"/>
</dbReference>
<dbReference type="PATRIC" id="fig|911238.3.peg.872"/>
<evidence type="ECO:0000256" key="2">
    <source>
        <dbReference type="ARBA" id="ARBA00008814"/>
    </source>
</evidence>
<dbReference type="GO" id="GO:1901678">
    <property type="term" value="P:iron coordination entity transport"/>
    <property type="evidence" value="ECO:0007669"/>
    <property type="project" value="UniProtKB-ARBA"/>
</dbReference>
<gene>
    <name evidence="7" type="ORF">SS7213T_05246</name>
</gene>
<evidence type="ECO:0000313" key="8">
    <source>
        <dbReference type="Proteomes" id="UP000005413"/>
    </source>
</evidence>
<dbReference type="EMBL" id="AEUN01000376">
    <property type="protein sequence ID" value="EHJ08217.1"/>
    <property type="molecule type" value="Genomic_DNA"/>
</dbReference>
<keyword evidence="4 5" id="KW-0732">Signal</keyword>
<dbReference type="PROSITE" id="PS51257">
    <property type="entry name" value="PROKAR_LIPOPROTEIN"/>
    <property type="match status" value="1"/>
</dbReference>
<comment type="caution">
    <text evidence="7">The sequence shown here is derived from an EMBL/GenBank/DDBJ whole genome shotgun (WGS) entry which is preliminary data.</text>
</comment>
<feature type="chain" id="PRO_5039504657" evidence="5">
    <location>
        <begin position="23"/>
        <end position="336"/>
    </location>
</feature>
<keyword evidence="8" id="KW-1185">Reference proteome</keyword>
<evidence type="ECO:0000256" key="3">
    <source>
        <dbReference type="ARBA" id="ARBA00022448"/>
    </source>
</evidence>
<name>G5JHW7_9STAP</name>
<sequence length="336" mass="38074">MKKVLFVILCLTVMLSACSTNSNDKKDEKQKTVTIKQTYEFKEKNKDHNKGKVKTEMTKVPVNPKRVAVMDYGALDVMKSLKLQNRIVAVSKGQGSSLLPESLNEFKDKKYTNLGNPGKPDYDQLAKTKPELIFASFRQAHTQTLDEMKKAAPKAKIVFVSPDNDNYLQSIKHNTKNIGKIFNKEQQTDKLITKLNNKVEDTKKVINDERVLFLNVDDKGIKVFADSGRFGGFLNKNLGIRHADSNMKPNSSGTIISNEYLEKLNPDKIFVIDRTKNSTQHKKQIPQALNNPVIKNVKAIKQHNVTPFDSNTWFFGEGGINLTIEQLDNIQKAYQK</sequence>
<comment type="subcellular location">
    <subcellularLocation>
        <location evidence="1">Cell envelope</location>
    </subcellularLocation>
</comment>
<organism evidence="7 8">
    <name type="scientific">Staphylococcus simiae CCM 7213 = CCUG 51256</name>
    <dbReference type="NCBI Taxonomy" id="911238"/>
    <lineage>
        <taxon>Bacteria</taxon>
        <taxon>Bacillati</taxon>
        <taxon>Bacillota</taxon>
        <taxon>Bacilli</taxon>
        <taxon>Bacillales</taxon>
        <taxon>Staphylococcaceae</taxon>
        <taxon>Staphylococcus</taxon>
    </lineage>
</organism>
<dbReference type="Gene3D" id="3.40.50.1980">
    <property type="entry name" value="Nitrogenase molybdenum iron protein domain"/>
    <property type="match status" value="2"/>
</dbReference>
<reference evidence="7 8" key="1">
    <citation type="journal article" date="2012" name="BMC Genomics">
        <title>Comparative genomic analysis of the genus Staphylococcus including Staphylococcus aureus and its newly described sister species Staphylococcus simiae.</title>
        <authorList>
            <person name="Suzuki H."/>
            <person name="Lefebure T."/>
            <person name="Pavinski Bitar P."/>
            <person name="Stanhope M.J."/>
        </authorList>
    </citation>
    <scope>NUCLEOTIDE SEQUENCE [LARGE SCALE GENOMIC DNA]</scope>
    <source>
        <strain evidence="7 8">CCM 7213</strain>
    </source>
</reference>
<protein>
    <submittedName>
        <fullName evidence="7">ABC-type cobalamin Fe3+-siderophores transport system periplasmic component</fullName>
    </submittedName>
</protein>
<dbReference type="RefSeq" id="WP_002463261.1">
    <property type="nucleotide sequence ID" value="NZ_AEUN01000376.1"/>
</dbReference>
<feature type="signal peptide" evidence="5">
    <location>
        <begin position="1"/>
        <end position="22"/>
    </location>
</feature>
<dbReference type="SUPFAM" id="SSF53807">
    <property type="entry name" value="Helical backbone' metal receptor"/>
    <property type="match status" value="1"/>
</dbReference>
<dbReference type="PANTHER" id="PTHR30532">
    <property type="entry name" value="IRON III DICITRATE-BINDING PERIPLASMIC PROTEIN"/>
    <property type="match status" value="1"/>
</dbReference>
<keyword evidence="3" id="KW-0813">Transport</keyword>
<accession>G5JHW7</accession>
<evidence type="ECO:0000256" key="4">
    <source>
        <dbReference type="ARBA" id="ARBA00022729"/>
    </source>
</evidence>
<evidence type="ECO:0000313" key="7">
    <source>
        <dbReference type="EMBL" id="EHJ08217.1"/>
    </source>
</evidence>
<dbReference type="AlphaFoldDB" id="G5JHW7"/>
<evidence type="ECO:0000256" key="1">
    <source>
        <dbReference type="ARBA" id="ARBA00004196"/>
    </source>
</evidence>
<dbReference type="Pfam" id="PF01497">
    <property type="entry name" value="Peripla_BP_2"/>
    <property type="match status" value="1"/>
</dbReference>
<proteinExistence type="inferred from homology"/>
<dbReference type="GO" id="GO:0030288">
    <property type="term" value="C:outer membrane-bounded periplasmic space"/>
    <property type="evidence" value="ECO:0007669"/>
    <property type="project" value="TreeGrafter"/>
</dbReference>
<dbReference type="InterPro" id="IPR002491">
    <property type="entry name" value="ABC_transptr_periplasmic_BD"/>
</dbReference>